<evidence type="ECO:0000313" key="1">
    <source>
        <dbReference type="EMBL" id="CAD9402218.1"/>
    </source>
</evidence>
<proteinExistence type="predicted"/>
<accession>A0A7S2FLE7</accession>
<dbReference type="EMBL" id="HBGT01009618">
    <property type="protein sequence ID" value="CAD9402218.1"/>
    <property type="molecule type" value="Transcribed_RNA"/>
</dbReference>
<name>A0A7S2FLE7_9STRA</name>
<gene>
    <name evidence="1" type="ORF">FPAR1323_LOCUS5243</name>
</gene>
<sequence>MFKNLFNPDAQKEKARERKACGRVKEMVLELIPPELQDGIIVSVQQMACGDPGCAPIDTIINLTWQEGLSKPIKVGLEAHQIDYPDLQEALPPVEVITSWSQGEDAKSPELRFANGSKVQCRVGADPVTGWAAGTIVALWYREEAWPSGTYAPYQIQLDDGRLIFAPRDEDMVVRLNPDVAQVAPVRAAVDGGGEDGDEGMETEGAAAE</sequence>
<dbReference type="AlphaFoldDB" id="A0A7S2FLE7"/>
<organism evidence="1">
    <name type="scientific">Florenciella parvula</name>
    <dbReference type="NCBI Taxonomy" id="236787"/>
    <lineage>
        <taxon>Eukaryota</taxon>
        <taxon>Sar</taxon>
        <taxon>Stramenopiles</taxon>
        <taxon>Ochrophyta</taxon>
        <taxon>Dictyochophyceae</taxon>
        <taxon>Florenciellales</taxon>
        <taxon>Florenciella</taxon>
    </lineage>
</organism>
<reference evidence="1" key="1">
    <citation type="submission" date="2021-01" db="EMBL/GenBank/DDBJ databases">
        <authorList>
            <person name="Corre E."/>
            <person name="Pelletier E."/>
            <person name="Niang G."/>
            <person name="Scheremetjew M."/>
            <person name="Finn R."/>
            <person name="Kale V."/>
            <person name="Holt S."/>
            <person name="Cochrane G."/>
            <person name="Meng A."/>
            <person name="Brown T."/>
            <person name="Cohen L."/>
        </authorList>
    </citation>
    <scope>NUCLEOTIDE SEQUENCE</scope>
    <source>
        <strain evidence="1">RCC1693</strain>
    </source>
</reference>
<protein>
    <submittedName>
        <fullName evidence="1">Uncharacterized protein</fullName>
    </submittedName>
</protein>